<feature type="region of interest" description="Disordered" evidence="1">
    <location>
        <begin position="515"/>
        <end position="550"/>
    </location>
</feature>
<dbReference type="Pfam" id="PF14441">
    <property type="entry name" value="OTT_1508_deam"/>
    <property type="match status" value="1"/>
</dbReference>
<evidence type="ECO:0000256" key="1">
    <source>
        <dbReference type="SAM" id="MobiDB-lite"/>
    </source>
</evidence>
<feature type="region of interest" description="Disordered" evidence="1">
    <location>
        <begin position="627"/>
        <end position="690"/>
    </location>
</feature>
<protein>
    <submittedName>
        <fullName evidence="2">Uncharacterized protein</fullName>
    </submittedName>
</protein>
<feature type="compositionally biased region" description="Low complexity" evidence="1">
    <location>
        <begin position="646"/>
        <end position="659"/>
    </location>
</feature>
<dbReference type="AlphaFoldDB" id="A0AAN6F1S8"/>
<accession>A0AAN6F1S8</accession>
<reference evidence="2" key="1">
    <citation type="submission" date="2023-01" db="EMBL/GenBank/DDBJ databases">
        <title>Exophiala dermititidis isolated from Cystic Fibrosis Patient.</title>
        <authorList>
            <person name="Kurbessoian T."/>
            <person name="Crocker A."/>
            <person name="Murante D."/>
            <person name="Hogan D.A."/>
            <person name="Stajich J.E."/>
        </authorList>
    </citation>
    <scope>NUCLEOTIDE SEQUENCE</scope>
    <source>
        <strain evidence="2">Ex8</strain>
    </source>
</reference>
<feature type="compositionally biased region" description="Polar residues" evidence="1">
    <location>
        <begin position="537"/>
        <end position="546"/>
    </location>
</feature>
<gene>
    <name evidence="2" type="ORF">HRR80_001547</name>
</gene>
<organism evidence="2 3">
    <name type="scientific">Exophiala dermatitidis</name>
    <name type="common">Black yeast-like fungus</name>
    <name type="synonym">Wangiella dermatitidis</name>
    <dbReference type="NCBI Taxonomy" id="5970"/>
    <lineage>
        <taxon>Eukaryota</taxon>
        <taxon>Fungi</taxon>
        <taxon>Dikarya</taxon>
        <taxon>Ascomycota</taxon>
        <taxon>Pezizomycotina</taxon>
        <taxon>Eurotiomycetes</taxon>
        <taxon>Chaetothyriomycetidae</taxon>
        <taxon>Chaetothyriales</taxon>
        <taxon>Herpotrichiellaceae</taxon>
        <taxon>Exophiala</taxon>
    </lineage>
</organism>
<dbReference type="InterPro" id="IPR027796">
    <property type="entry name" value="OTT_1508_deam-like"/>
</dbReference>
<feature type="compositionally biased region" description="Basic and acidic residues" evidence="1">
    <location>
        <begin position="709"/>
        <end position="729"/>
    </location>
</feature>
<evidence type="ECO:0000313" key="3">
    <source>
        <dbReference type="Proteomes" id="UP001161757"/>
    </source>
</evidence>
<name>A0AAN6F1S8_EXODE</name>
<dbReference type="Proteomes" id="UP001161757">
    <property type="component" value="Unassembled WGS sequence"/>
</dbReference>
<feature type="region of interest" description="Disordered" evidence="1">
    <location>
        <begin position="709"/>
        <end position="730"/>
    </location>
</feature>
<feature type="compositionally biased region" description="Basic and acidic residues" evidence="1">
    <location>
        <begin position="526"/>
        <end position="536"/>
    </location>
</feature>
<evidence type="ECO:0000313" key="2">
    <source>
        <dbReference type="EMBL" id="KAJ8994849.1"/>
    </source>
</evidence>
<proteinExistence type="predicted"/>
<sequence length="826" mass="93252">MTYLCSPQGVSCQHMTKAQLGWMLVIAGKSHFCRPCVQLVQTLARTRIRMMLSVDVWQGIDRLAFHENAILLDVKVRSQADPIRSAIHNHDHVESQDGLTPQIICDVLDDFALVLSGSGGKDNVSAACMEYDEELRTITLRISSNDGIERLKHADLQRLLQLITNVSGPNTEMRREEVLIFILQQCATSFVKHVNKFMNELKQAQCPGTHLRFPAFPLHDRTAESATDIDHLGPYNHDSHQAYMLLSSERLQNLRKISGNLTTSGIQSDVSEMGRLAKAAYGVQLSSSFYHFLRYNLLARKMSRYWRAAKTLTAFGSAMIIHDFTVNLLCLPTSRQPVREICRRTPAQLRSRGGLHFQSCNNGQLQGKLGQWQSYRLHCEMQLVIFYEENPHLQLRSHYIGCNKLACYLCYNFITNHGQFQVKGCHQGLYSLWTVPLTINFATHERASEFSSALRQLAHILENKVDSIRRASKSQWKYRTNNESTANLSRISLQWPSLRGATTKATTEVSAINESRLLSQPRNQSRRHDSSERYRNNLETPPSTNIAGDRLAMQPAQCPTLDRVPVVVASTTQTRGNTGTDIDVQPTWNLGATLPAPRECRNLSTAAITSPVPPLLHIEISKNDTLKVPRSQDNAPATASQEIGRSPLSLPLDSTSLAPQMSSSKEENCSQCQDEQGEEETSSPGQRQAQVRLSTDLVYEQNYHSAHIIGDHESRTSDMPSKHGTREEQTTDQFRMPCLNGMSRTFDFHETSLFLEIECPRSAQVNVLQCSRPQRSTANPVVEVDKIEPGESVDFDMGEDFSKTRLMFLIKRNNNGIDQWLECRWK</sequence>
<dbReference type="EMBL" id="JAJGCB010000002">
    <property type="protein sequence ID" value="KAJ8994849.1"/>
    <property type="molecule type" value="Genomic_DNA"/>
</dbReference>
<comment type="caution">
    <text evidence="2">The sequence shown here is derived from an EMBL/GenBank/DDBJ whole genome shotgun (WGS) entry which is preliminary data.</text>
</comment>
<feature type="compositionally biased region" description="Polar residues" evidence="1">
    <location>
        <begin position="631"/>
        <end position="643"/>
    </location>
</feature>